<evidence type="ECO:0000313" key="1">
    <source>
        <dbReference type="EMBL" id="OQB41270.1"/>
    </source>
</evidence>
<name>A0A1V5ZLX6_9BACT</name>
<proteinExistence type="predicted"/>
<dbReference type="EC" id="2.7.7.7" evidence="1"/>
<dbReference type="InterPro" id="IPR004805">
    <property type="entry name" value="DnaE2/DnaE/PolC"/>
</dbReference>
<keyword evidence="1" id="KW-0548">Nucleotidyltransferase</keyword>
<dbReference type="AlphaFoldDB" id="A0A1V5ZLX6"/>
<protein>
    <submittedName>
        <fullName evidence="1">DNA polymerase III subunit alpha</fullName>
        <ecNumber evidence="1">2.7.7.7</ecNumber>
    </submittedName>
</protein>
<dbReference type="PANTHER" id="PTHR32294">
    <property type="entry name" value="DNA POLYMERASE III SUBUNIT ALPHA"/>
    <property type="match status" value="1"/>
</dbReference>
<dbReference type="Proteomes" id="UP000485621">
    <property type="component" value="Unassembled WGS sequence"/>
</dbReference>
<dbReference type="PANTHER" id="PTHR32294:SF0">
    <property type="entry name" value="DNA POLYMERASE III SUBUNIT ALPHA"/>
    <property type="match status" value="1"/>
</dbReference>
<dbReference type="GO" id="GO:0006260">
    <property type="term" value="P:DNA replication"/>
    <property type="evidence" value="ECO:0007669"/>
    <property type="project" value="InterPro"/>
</dbReference>
<keyword evidence="1" id="KW-0808">Transferase</keyword>
<accession>A0A1V5ZLX6</accession>
<dbReference type="GO" id="GO:0003887">
    <property type="term" value="F:DNA-directed DNA polymerase activity"/>
    <property type="evidence" value="ECO:0007669"/>
    <property type="project" value="UniProtKB-EC"/>
</dbReference>
<comment type="caution">
    <text evidence="1">The sequence shown here is derived from an EMBL/GenBank/DDBJ whole genome shotgun (WGS) entry which is preliminary data.</text>
</comment>
<dbReference type="EMBL" id="MWDB01000020">
    <property type="protein sequence ID" value="OQB41270.1"/>
    <property type="molecule type" value="Genomic_DNA"/>
</dbReference>
<reference evidence="1" key="1">
    <citation type="submission" date="2017-02" db="EMBL/GenBank/DDBJ databases">
        <title>Delving into the versatile metabolic prowess of the omnipresent phylum Bacteroidetes.</title>
        <authorList>
            <person name="Nobu M.K."/>
            <person name="Mei R."/>
            <person name="Narihiro T."/>
            <person name="Kuroda K."/>
            <person name="Liu W.-T."/>
        </authorList>
    </citation>
    <scope>NUCLEOTIDE SEQUENCE</scope>
    <source>
        <strain evidence="1">ADurb.Bin160</strain>
    </source>
</reference>
<gene>
    <name evidence="1" type="primary">dnaE_1</name>
    <name evidence="1" type="ORF">BWY04_00949</name>
</gene>
<organism evidence="1">
    <name type="scientific">candidate division CPR1 bacterium ADurb.Bin160</name>
    <dbReference type="NCBI Taxonomy" id="1852826"/>
    <lineage>
        <taxon>Bacteria</taxon>
        <taxon>candidate division CPR1</taxon>
    </lineage>
</organism>
<dbReference type="GO" id="GO:0008408">
    <property type="term" value="F:3'-5' exonuclease activity"/>
    <property type="evidence" value="ECO:0007669"/>
    <property type="project" value="InterPro"/>
</dbReference>
<sequence length="61" mass="7209">MIEPAASYSFNKSHSVCYAWIAYQTAYLKAYYPVEFYAALIRSVEEDPEEQSKYIYETQNH</sequence>